<dbReference type="PATRIC" id="fig|1122985.7.peg.3375"/>
<comment type="catalytic activity">
    <reaction evidence="12">
        <text>2 a 1,2-diacyl-sn-glycero-3-phospho-(1'-sn-glycerol) = a cardiolipin + glycerol</text>
        <dbReference type="Rhea" id="RHEA:31451"/>
        <dbReference type="ChEBI" id="CHEBI:17754"/>
        <dbReference type="ChEBI" id="CHEBI:62237"/>
        <dbReference type="ChEBI" id="CHEBI:64716"/>
    </reaction>
</comment>
<dbReference type="GO" id="GO:0008808">
    <property type="term" value="F:cardiolipin synthase activity"/>
    <property type="evidence" value="ECO:0007669"/>
    <property type="project" value="UniProtKB-UniRule"/>
</dbReference>
<evidence type="ECO:0000256" key="4">
    <source>
        <dbReference type="ARBA" id="ARBA00022679"/>
    </source>
</evidence>
<sequence length="506" mass="58282">MWLNRSRILHNKTSPHKKDKSRIIAKVATNVPMQYVYNAIIALYIIITMGVMVRVLMDHRQPAKTMAWLLVLTFVPVVGIVFYFFFGQNTRKERLISQRSMDRLTKRSMLEYAEQGELQLPDAHKELINLFTNLSLALPYKDNEVEIFTSGHDFFLDLLAEIGQAQHHIHLGTYIIEDDALGRLVADALIDKAQQGIEVRLIYDDVGCWSVGSAFFDRMTRGGVQVQSFMPVRFPMFTSKMNYRNHRKLCIIDGRTGYIGGMNVALRYVKGTRKQEWRDTHIRLRGGAVYGIQRAFLVDWYFMARTLITDKVYYPVLSPNIRNNCIAQVVTSSPVSPWPDIMQGYMRILLEAKKYVYMTSPYFLPTEPILFAMRTARQAGVDIRLMLPARTDSKIIEWAGRSYVQAALEAGVMICFYCAGFNHSKLLVCDDSLCSCGSTNVDFRSFENNFEANVFLYDREMALRMKEVFLADEEECIVLDSPDIFAHRPFLARLWESLIRLLSPLL</sequence>
<feature type="active site" evidence="12">
    <location>
        <position position="423"/>
    </location>
</feature>
<keyword evidence="5 12" id="KW-0812">Transmembrane</keyword>
<organism evidence="15 16">
    <name type="scientific">Hoylesella loescheii DSM 19665 = JCM 12249 = ATCC 15930</name>
    <dbReference type="NCBI Taxonomy" id="1122985"/>
    <lineage>
        <taxon>Bacteria</taxon>
        <taxon>Pseudomonadati</taxon>
        <taxon>Bacteroidota</taxon>
        <taxon>Bacteroidia</taxon>
        <taxon>Bacteroidales</taxon>
        <taxon>Prevotellaceae</taxon>
        <taxon>Hoylesella</taxon>
    </lineage>
</organism>
<dbReference type="SUPFAM" id="SSF56024">
    <property type="entry name" value="Phospholipase D/nuclease"/>
    <property type="match status" value="2"/>
</dbReference>
<dbReference type="EC" id="2.7.8.-" evidence="12 13"/>
<dbReference type="HAMAP" id="MF_01916">
    <property type="entry name" value="Cardiolipin_synth_Cls"/>
    <property type="match status" value="1"/>
</dbReference>
<evidence type="ECO:0000256" key="2">
    <source>
        <dbReference type="ARBA" id="ARBA00022475"/>
    </source>
</evidence>
<dbReference type="CDD" id="cd09110">
    <property type="entry name" value="PLDc_CLS_1"/>
    <property type="match status" value="1"/>
</dbReference>
<dbReference type="EMBL" id="JNGW01000146">
    <property type="protein sequence ID" value="KDR50682.1"/>
    <property type="molecule type" value="Genomic_DNA"/>
</dbReference>
<evidence type="ECO:0000256" key="6">
    <source>
        <dbReference type="ARBA" id="ARBA00022737"/>
    </source>
</evidence>
<evidence type="ECO:0000256" key="1">
    <source>
        <dbReference type="ARBA" id="ARBA00004651"/>
    </source>
</evidence>
<comment type="function">
    <text evidence="12">Catalyzes the reversible phosphatidyl group transfer from one phosphatidylglycerol molecule to another to form cardiolipin (CL) (diphosphatidylglycerol) and glycerol.</text>
</comment>
<keyword evidence="3 12" id="KW-0444">Lipid biosynthesis</keyword>
<dbReference type="GO" id="GO:0032049">
    <property type="term" value="P:cardiolipin biosynthetic process"/>
    <property type="evidence" value="ECO:0007669"/>
    <property type="project" value="UniProtKB-UniRule"/>
</dbReference>
<keyword evidence="9 12" id="KW-0472">Membrane</keyword>
<dbReference type="NCBIfam" id="TIGR04265">
    <property type="entry name" value="bac_cardiolipin"/>
    <property type="match status" value="1"/>
</dbReference>
<keyword evidence="4 12" id="KW-0808">Transferase</keyword>
<evidence type="ECO:0000259" key="14">
    <source>
        <dbReference type="PROSITE" id="PS50035"/>
    </source>
</evidence>
<feature type="active site" evidence="12">
    <location>
        <position position="425"/>
    </location>
</feature>
<comment type="caution">
    <text evidence="15">The sequence shown here is derived from an EMBL/GenBank/DDBJ whole genome shotgun (WGS) entry which is preliminary data.</text>
</comment>
<keyword evidence="10 12" id="KW-0594">Phospholipid biosynthesis</keyword>
<dbReference type="Pfam" id="PF13396">
    <property type="entry name" value="PLDc_N"/>
    <property type="match status" value="1"/>
</dbReference>
<gene>
    <name evidence="15" type="ORF">HMPREF1991_03258</name>
</gene>
<evidence type="ECO:0000256" key="3">
    <source>
        <dbReference type="ARBA" id="ARBA00022516"/>
    </source>
</evidence>
<dbReference type="InterPro" id="IPR027379">
    <property type="entry name" value="CLS_N"/>
</dbReference>
<evidence type="ECO:0000256" key="5">
    <source>
        <dbReference type="ARBA" id="ARBA00022692"/>
    </source>
</evidence>
<protein>
    <recommendedName>
        <fullName evidence="12 13">Cardiolipin synthase</fullName>
        <shortName evidence="12">CL synthase</shortName>
        <ecNumber evidence="12 13">2.7.8.-</ecNumber>
    </recommendedName>
</protein>
<comment type="subcellular location">
    <subcellularLocation>
        <location evidence="1 12">Cell membrane</location>
        <topology evidence="1 12">Multi-pass membrane protein</topology>
    </subcellularLocation>
</comment>
<dbReference type="SMART" id="SM00155">
    <property type="entry name" value="PLDc"/>
    <property type="match status" value="2"/>
</dbReference>
<dbReference type="InterPro" id="IPR022924">
    <property type="entry name" value="Cardiolipin_synthase"/>
</dbReference>
<dbReference type="Pfam" id="PF13091">
    <property type="entry name" value="PLDc_2"/>
    <property type="match status" value="2"/>
</dbReference>
<feature type="active site" evidence="12">
    <location>
        <position position="253"/>
    </location>
</feature>
<dbReference type="eggNOG" id="COG1502">
    <property type="taxonomic scope" value="Bacteria"/>
</dbReference>
<evidence type="ECO:0000256" key="11">
    <source>
        <dbReference type="ARBA" id="ARBA00023264"/>
    </source>
</evidence>
<feature type="active site" evidence="12">
    <location>
        <position position="430"/>
    </location>
</feature>
<evidence type="ECO:0000313" key="16">
    <source>
        <dbReference type="Proteomes" id="UP000027442"/>
    </source>
</evidence>
<evidence type="ECO:0000256" key="13">
    <source>
        <dbReference type="NCBIfam" id="TIGR04265"/>
    </source>
</evidence>
<dbReference type="InterPro" id="IPR025202">
    <property type="entry name" value="PLD-like_dom"/>
</dbReference>
<dbReference type="PROSITE" id="PS50035">
    <property type="entry name" value="PLD"/>
    <property type="match status" value="2"/>
</dbReference>
<keyword evidence="8 12" id="KW-0443">Lipid metabolism</keyword>
<evidence type="ECO:0000313" key="15">
    <source>
        <dbReference type="EMBL" id="KDR50682.1"/>
    </source>
</evidence>
<dbReference type="GO" id="GO:0005886">
    <property type="term" value="C:plasma membrane"/>
    <property type="evidence" value="ECO:0007669"/>
    <property type="project" value="UniProtKB-SubCell"/>
</dbReference>
<dbReference type="HOGENOM" id="CLU_038053_1_2_10"/>
<name>A0A069QDI6_HOYLO</name>
<dbReference type="Proteomes" id="UP000027442">
    <property type="component" value="Unassembled WGS sequence"/>
</dbReference>
<evidence type="ECO:0000256" key="8">
    <source>
        <dbReference type="ARBA" id="ARBA00023098"/>
    </source>
</evidence>
<comment type="similarity">
    <text evidence="12">Belongs to the phospholipase D family. Cardiolipin synthase subfamily.</text>
</comment>
<dbReference type="Gene3D" id="3.30.870.10">
    <property type="entry name" value="Endonuclease Chain A"/>
    <property type="match status" value="2"/>
</dbReference>
<feature type="domain" description="PLD phosphodiesterase" evidence="14">
    <location>
        <begin position="241"/>
        <end position="268"/>
    </location>
</feature>
<evidence type="ECO:0000256" key="12">
    <source>
        <dbReference type="HAMAP-Rule" id="MF_01916"/>
    </source>
</evidence>
<dbReference type="AlphaFoldDB" id="A0A069QDI6"/>
<dbReference type="CDD" id="cd09112">
    <property type="entry name" value="PLDc_CLS_2"/>
    <property type="match status" value="1"/>
</dbReference>
<dbReference type="PANTHER" id="PTHR21248">
    <property type="entry name" value="CARDIOLIPIN SYNTHASE"/>
    <property type="match status" value="1"/>
</dbReference>
<feature type="active site" evidence="12">
    <location>
        <position position="246"/>
    </location>
</feature>
<evidence type="ECO:0000256" key="10">
    <source>
        <dbReference type="ARBA" id="ARBA00023209"/>
    </source>
</evidence>
<proteinExistence type="inferred from homology"/>
<dbReference type="InterPro" id="IPR001736">
    <property type="entry name" value="PLipase_D/transphosphatidylase"/>
</dbReference>
<feature type="transmembrane region" description="Helical" evidence="12">
    <location>
        <begin position="68"/>
        <end position="86"/>
    </location>
</feature>
<keyword evidence="2 12" id="KW-1003">Cell membrane</keyword>
<dbReference type="PANTHER" id="PTHR21248:SF22">
    <property type="entry name" value="PHOSPHOLIPASE D"/>
    <property type="match status" value="1"/>
</dbReference>
<keyword evidence="11 12" id="KW-1208">Phospholipid metabolism</keyword>
<dbReference type="InterPro" id="IPR030874">
    <property type="entry name" value="Cardiolipin_synth_Firmi"/>
</dbReference>
<accession>A0A069QDI6</accession>
<keyword evidence="16" id="KW-1185">Reference proteome</keyword>
<feature type="transmembrane region" description="Helical" evidence="12">
    <location>
        <begin position="35"/>
        <end position="56"/>
    </location>
</feature>
<keyword evidence="7 12" id="KW-1133">Transmembrane helix</keyword>
<feature type="active site" evidence="12">
    <location>
        <position position="248"/>
    </location>
</feature>
<keyword evidence="6" id="KW-0677">Repeat</keyword>
<evidence type="ECO:0000256" key="7">
    <source>
        <dbReference type="ARBA" id="ARBA00022989"/>
    </source>
</evidence>
<reference evidence="15 16" key="1">
    <citation type="submission" date="2013-08" db="EMBL/GenBank/DDBJ databases">
        <authorList>
            <person name="Weinstock G."/>
            <person name="Sodergren E."/>
            <person name="Wylie T."/>
            <person name="Fulton L."/>
            <person name="Fulton R."/>
            <person name="Fronick C."/>
            <person name="O'Laughlin M."/>
            <person name="Godfrey J."/>
            <person name="Miner T."/>
            <person name="Herter B."/>
            <person name="Appelbaum E."/>
            <person name="Cordes M."/>
            <person name="Lek S."/>
            <person name="Wollam A."/>
            <person name="Pepin K.H."/>
            <person name="Palsikar V.B."/>
            <person name="Mitreva M."/>
            <person name="Wilson R.K."/>
        </authorList>
    </citation>
    <scope>NUCLEOTIDE SEQUENCE [LARGE SCALE GENOMIC DNA]</scope>
    <source>
        <strain evidence="15 16">ATCC 15930</strain>
    </source>
</reference>
<feature type="domain" description="PLD phosphodiesterase" evidence="14">
    <location>
        <begin position="418"/>
        <end position="445"/>
    </location>
</feature>
<evidence type="ECO:0000256" key="9">
    <source>
        <dbReference type="ARBA" id="ARBA00023136"/>
    </source>
</evidence>